<dbReference type="PROSITE" id="PS50977">
    <property type="entry name" value="HTH_TETR_2"/>
    <property type="match status" value="1"/>
</dbReference>
<dbReference type="KEGG" id="mhev:MHEL_29130"/>
<dbReference type="PANTHER" id="PTHR30055">
    <property type="entry name" value="HTH-TYPE TRANSCRIPTIONAL REGULATOR RUTR"/>
    <property type="match status" value="1"/>
</dbReference>
<evidence type="ECO:0000256" key="3">
    <source>
        <dbReference type="ARBA" id="ARBA00023163"/>
    </source>
</evidence>
<keyword evidence="1" id="KW-0805">Transcription regulation</keyword>
<dbReference type="InterPro" id="IPR001647">
    <property type="entry name" value="HTH_TetR"/>
</dbReference>
<evidence type="ECO:0000256" key="2">
    <source>
        <dbReference type="ARBA" id="ARBA00023125"/>
    </source>
</evidence>
<dbReference type="PANTHER" id="PTHR30055:SF238">
    <property type="entry name" value="MYCOFACTOCIN BIOSYNTHESIS TRANSCRIPTIONAL REGULATOR MFTR-RELATED"/>
    <property type="match status" value="1"/>
</dbReference>
<dbReference type="EMBL" id="AP022596">
    <property type="protein sequence ID" value="BBY64670.1"/>
    <property type="molecule type" value="Genomic_DNA"/>
</dbReference>
<dbReference type="Pfam" id="PF00440">
    <property type="entry name" value="TetR_N"/>
    <property type="match status" value="1"/>
</dbReference>
<evidence type="ECO:0000313" key="6">
    <source>
        <dbReference type="EMBL" id="BBY64670.1"/>
    </source>
</evidence>
<keyword evidence="3" id="KW-0804">Transcription</keyword>
<evidence type="ECO:0000256" key="4">
    <source>
        <dbReference type="PROSITE-ProRule" id="PRU00335"/>
    </source>
</evidence>
<evidence type="ECO:0000259" key="5">
    <source>
        <dbReference type="PROSITE" id="PS50977"/>
    </source>
</evidence>
<dbReference type="Pfam" id="PF17754">
    <property type="entry name" value="TetR_C_14"/>
    <property type="match status" value="1"/>
</dbReference>
<accession>A0A7I7T6P2</accession>
<sequence>MTPMRPGFREQKKQDMRDQLSLTTVLMARERGLANVRVEDIVDRVGVSRRTFSNYFASKEEAVADRHRQRAAQAARVLSQRPPEEDLWQAVTAAVLQPYTAWSGARSPQPKEEQDSLLTALSDPAMQTAIARGSRLAAEEFAQAIAVRSGGDVNTDFYPRFIANAALSTALVTLEFWLNAQPPIELLPLMEGAFHQLGQGLNHQTGSGTT</sequence>
<proteinExistence type="predicted"/>
<dbReference type="AlphaFoldDB" id="A0A7I7T6P2"/>
<keyword evidence="7" id="KW-1185">Reference proteome</keyword>
<name>A0A7I7T6P2_9MYCO</name>
<feature type="domain" description="HTH tetR-type" evidence="5">
    <location>
        <begin position="14"/>
        <end position="74"/>
    </location>
</feature>
<evidence type="ECO:0000313" key="7">
    <source>
        <dbReference type="Proteomes" id="UP000467148"/>
    </source>
</evidence>
<dbReference type="SUPFAM" id="SSF46689">
    <property type="entry name" value="Homeodomain-like"/>
    <property type="match status" value="1"/>
</dbReference>
<protein>
    <submittedName>
        <fullName evidence="6">TetR family transcriptional regulator</fullName>
    </submittedName>
</protein>
<dbReference type="InterPro" id="IPR050109">
    <property type="entry name" value="HTH-type_TetR-like_transc_reg"/>
</dbReference>
<evidence type="ECO:0000256" key="1">
    <source>
        <dbReference type="ARBA" id="ARBA00023015"/>
    </source>
</evidence>
<dbReference type="Proteomes" id="UP000467148">
    <property type="component" value="Chromosome"/>
</dbReference>
<feature type="DNA-binding region" description="H-T-H motif" evidence="4">
    <location>
        <begin position="37"/>
        <end position="56"/>
    </location>
</feature>
<dbReference type="Gene3D" id="1.10.357.10">
    <property type="entry name" value="Tetracycline Repressor, domain 2"/>
    <property type="match status" value="1"/>
</dbReference>
<gene>
    <name evidence="6" type="ORF">MHEL_29130</name>
</gene>
<dbReference type="GO" id="GO:0000976">
    <property type="term" value="F:transcription cis-regulatory region binding"/>
    <property type="evidence" value="ECO:0007669"/>
    <property type="project" value="TreeGrafter"/>
</dbReference>
<dbReference type="InterPro" id="IPR009057">
    <property type="entry name" value="Homeodomain-like_sf"/>
</dbReference>
<organism evidence="6 7">
    <name type="scientific">Mycolicibacterium helvum</name>
    <dbReference type="NCBI Taxonomy" id="1534349"/>
    <lineage>
        <taxon>Bacteria</taxon>
        <taxon>Bacillati</taxon>
        <taxon>Actinomycetota</taxon>
        <taxon>Actinomycetes</taxon>
        <taxon>Mycobacteriales</taxon>
        <taxon>Mycobacteriaceae</taxon>
        <taxon>Mycolicibacterium</taxon>
    </lineage>
</organism>
<keyword evidence="2 4" id="KW-0238">DNA-binding</keyword>
<dbReference type="InterPro" id="IPR041347">
    <property type="entry name" value="MftR_C"/>
</dbReference>
<reference evidence="6 7" key="1">
    <citation type="journal article" date="2019" name="Emerg. Microbes Infect.">
        <title>Comprehensive subspecies identification of 175 nontuberculous mycobacteria species based on 7547 genomic profiles.</title>
        <authorList>
            <person name="Matsumoto Y."/>
            <person name="Kinjo T."/>
            <person name="Motooka D."/>
            <person name="Nabeya D."/>
            <person name="Jung N."/>
            <person name="Uechi K."/>
            <person name="Horii T."/>
            <person name="Iida T."/>
            <person name="Fujita J."/>
            <person name="Nakamura S."/>
        </authorList>
    </citation>
    <scope>NUCLEOTIDE SEQUENCE [LARGE SCALE GENOMIC DNA]</scope>
    <source>
        <strain evidence="6 7">JCM 30396</strain>
    </source>
</reference>
<dbReference type="GO" id="GO:0003700">
    <property type="term" value="F:DNA-binding transcription factor activity"/>
    <property type="evidence" value="ECO:0007669"/>
    <property type="project" value="TreeGrafter"/>
</dbReference>